<feature type="compositionally biased region" description="Acidic residues" evidence="5">
    <location>
        <begin position="628"/>
        <end position="647"/>
    </location>
</feature>
<evidence type="ECO:0000256" key="2">
    <source>
        <dbReference type="ARBA" id="ARBA00023127"/>
    </source>
</evidence>
<name>A0A9Q3EKM7_9BASI</name>
<dbReference type="AlphaFoldDB" id="A0A9Q3EKM7"/>
<evidence type="ECO:0000256" key="5">
    <source>
        <dbReference type="SAM" id="MobiDB-lite"/>
    </source>
</evidence>
<dbReference type="InterPro" id="IPR006671">
    <property type="entry name" value="Cyclin_N"/>
</dbReference>
<evidence type="ECO:0000256" key="3">
    <source>
        <dbReference type="ARBA" id="ARBA00023306"/>
    </source>
</evidence>
<dbReference type="SMART" id="SM01332">
    <property type="entry name" value="Cyclin_C"/>
    <property type="match status" value="1"/>
</dbReference>
<dbReference type="CDD" id="cd20512">
    <property type="entry name" value="CYCLIN_CLBs_yeast_rpt2"/>
    <property type="match status" value="1"/>
</dbReference>
<gene>
    <name evidence="8" type="ORF">O181_062704</name>
</gene>
<feature type="compositionally biased region" description="Polar residues" evidence="5">
    <location>
        <begin position="161"/>
        <end position="175"/>
    </location>
</feature>
<evidence type="ECO:0000256" key="1">
    <source>
        <dbReference type="ARBA" id="ARBA00022618"/>
    </source>
</evidence>
<proteinExistence type="inferred from homology"/>
<evidence type="ECO:0000259" key="6">
    <source>
        <dbReference type="SMART" id="SM00385"/>
    </source>
</evidence>
<organism evidence="8 9">
    <name type="scientific">Austropuccinia psidii MF-1</name>
    <dbReference type="NCBI Taxonomy" id="1389203"/>
    <lineage>
        <taxon>Eukaryota</taxon>
        <taxon>Fungi</taxon>
        <taxon>Dikarya</taxon>
        <taxon>Basidiomycota</taxon>
        <taxon>Pucciniomycotina</taxon>
        <taxon>Pucciniomycetes</taxon>
        <taxon>Pucciniales</taxon>
        <taxon>Sphaerophragmiaceae</taxon>
        <taxon>Austropuccinia</taxon>
    </lineage>
</organism>
<evidence type="ECO:0000313" key="8">
    <source>
        <dbReference type="EMBL" id="MBW0522989.1"/>
    </source>
</evidence>
<evidence type="ECO:0000313" key="9">
    <source>
        <dbReference type="Proteomes" id="UP000765509"/>
    </source>
</evidence>
<accession>A0A9Q3EKM7</accession>
<evidence type="ECO:0000259" key="7">
    <source>
        <dbReference type="SMART" id="SM01332"/>
    </source>
</evidence>
<keyword evidence="3" id="KW-0131">Cell cycle</keyword>
<dbReference type="InterPro" id="IPR013763">
    <property type="entry name" value="Cyclin-like_dom"/>
</dbReference>
<dbReference type="CDD" id="cd20568">
    <property type="entry name" value="CYCLIN_CLBs_yeast_rpt1"/>
    <property type="match status" value="1"/>
</dbReference>
<dbReference type="PROSITE" id="PS00292">
    <property type="entry name" value="CYCLINS"/>
    <property type="match status" value="1"/>
</dbReference>
<keyword evidence="9" id="KW-1185">Reference proteome</keyword>
<dbReference type="InterPro" id="IPR036915">
    <property type="entry name" value="Cyclin-like_sf"/>
</dbReference>
<dbReference type="SUPFAM" id="SSF47954">
    <property type="entry name" value="Cyclin-like"/>
    <property type="match status" value="2"/>
</dbReference>
<feature type="domain" description="Cyclin-like" evidence="6">
    <location>
        <begin position="452"/>
        <end position="533"/>
    </location>
</feature>
<feature type="compositionally biased region" description="Low complexity" evidence="5">
    <location>
        <begin position="176"/>
        <end position="201"/>
    </location>
</feature>
<evidence type="ECO:0000256" key="4">
    <source>
        <dbReference type="RuleBase" id="RU000383"/>
    </source>
</evidence>
<dbReference type="GO" id="GO:0051301">
    <property type="term" value="P:cell division"/>
    <property type="evidence" value="ECO:0007669"/>
    <property type="project" value="UniProtKB-KW"/>
</dbReference>
<dbReference type="InterPro" id="IPR039361">
    <property type="entry name" value="Cyclin"/>
</dbReference>
<dbReference type="PANTHER" id="PTHR10177">
    <property type="entry name" value="CYCLINS"/>
    <property type="match status" value="1"/>
</dbReference>
<feature type="domain" description="Cyclin-like" evidence="6">
    <location>
        <begin position="355"/>
        <end position="439"/>
    </location>
</feature>
<feature type="region of interest" description="Disordered" evidence="5">
    <location>
        <begin position="136"/>
        <end position="229"/>
    </location>
</feature>
<keyword evidence="1" id="KW-0132">Cell division</keyword>
<reference evidence="8" key="1">
    <citation type="submission" date="2021-03" db="EMBL/GenBank/DDBJ databases">
        <title>Draft genome sequence of rust myrtle Austropuccinia psidii MF-1, a brazilian biotype.</title>
        <authorList>
            <person name="Quecine M.C."/>
            <person name="Pachon D.M.R."/>
            <person name="Bonatelli M.L."/>
            <person name="Correr F.H."/>
            <person name="Franceschini L.M."/>
            <person name="Leite T.F."/>
            <person name="Margarido G.R.A."/>
            <person name="Almeida C.A."/>
            <person name="Ferrarezi J.A."/>
            <person name="Labate C.A."/>
        </authorList>
    </citation>
    <scope>NUCLEOTIDE SEQUENCE</scope>
    <source>
        <strain evidence="8">MF-1</strain>
    </source>
</reference>
<dbReference type="FunFam" id="1.10.472.10:FF:000001">
    <property type="entry name" value="G2/mitotic-specific cyclin"/>
    <property type="match status" value="1"/>
</dbReference>
<feature type="region of interest" description="Disordered" evidence="5">
    <location>
        <begin position="78"/>
        <end position="119"/>
    </location>
</feature>
<feature type="compositionally biased region" description="Basic and acidic residues" evidence="5">
    <location>
        <begin position="615"/>
        <end position="627"/>
    </location>
</feature>
<dbReference type="Pfam" id="PF02984">
    <property type="entry name" value="Cyclin_C"/>
    <property type="match status" value="1"/>
</dbReference>
<dbReference type="OrthoDB" id="5590282at2759"/>
<feature type="domain" description="Cyclin C-terminal" evidence="7">
    <location>
        <begin position="448"/>
        <end position="584"/>
    </location>
</feature>
<dbReference type="EMBL" id="AVOT02029955">
    <property type="protein sequence ID" value="MBW0522989.1"/>
    <property type="molecule type" value="Genomic_DNA"/>
</dbReference>
<comment type="caution">
    <text evidence="8">The sequence shown here is derived from an EMBL/GenBank/DDBJ whole genome shotgun (WGS) entry which is preliminary data.</text>
</comment>
<dbReference type="SMART" id="SM00385">
    <property type="entry name" value="CYCLIN"/>
    <property type="match status" value="2"/>
</dbReference>
<dbReference type="Gene3D" id="1.10.472.10">
    <property type="entry name" value="Cyclin-like"/>
    <property type="match status" value="2"/>
</dbReference>
<feature type="compositionally biased region" description="Polar residues" evidence="5">
    <location>
        <begin position="103"/>
        <end position="117"/>
    </location>
</feature>
<dbReference type="Pfam" id="PF00134">
    <property type="entry name" value="Cyclin_N"/>
    <property type="match status" value="1"/>
</dbReference>
<feature type="region of interest" description="Disordered" evidence="5">
    <location>
        <begin position="1"/>
        <end position="50"/>
    </location>
</feature>
<dbReference type="InterPro" id="IPR048258">
    <property type="entry name" value="Cyclins_cyclin-box"/>
</dbReference>
<protein>
    <recommendedName>
        <fullName evidence="10">Cyclin N-terminal domain-containing protein</fullName>
    </recommendedName>
</protein>
<feature type="compositionally biased region" description="Polar residues" evidence="5">
    <location>
        <begin position="82"/>
        <end position="94"/>
    </location>
</feature>
<dbReference type="InterPro" id="IPR004367">
    <property type="entry name" value="Cyclin_C-dom"/>
</dbReference>
<dbReference type="Proteomes" id="UP000765509">
    <property type="component" value="Unassembled WGS sequence"/>
</dbReference>
<evidence type="ECO:0008006" key="10">
    <source>
        <dbReference type="Google" id="ProtNLM"/>
    </source>
</evidence>
<feature type="compositionally biased region" description="Low complexity" evidence="5">
    <location>
        <begin position="147"/>
        <end position="160"/>
    </location>
</feature>
<sequence>MAPPTRHSLRLGSNSHLTTQKEDENAGASLAGRPPTTRTLRGRKDPINNTALTNTKNLAINGKDTLVSNNTRKRILDDRTNNVKANNNQTSLHPSKSALGKNQAPSRKPSTTLNNKKSIMVLDEVKTNEAVPKRLIKPIKKDVNNRSTSTLKKTNTSTSLGANSKPNLNPSQRSNAPSLKSKSISTSKPTTTSNSHHPSASSRRRWASNRNGASINDHHSNIPNDLAYDAGHVNKKVRTSEPEEIEKENMAGLGPSTAQRVEEVIRPSKRQVMQSLTREDYETMRAEASEASKKAAELICDDLDAGDEEDPLMVTEYVAEIYEYMRDLELETLPESDYMSRQNELTWKMRGVLVDWIIEVHSKFRLLPETLYLAINLMDRFLTKRTVALIKFQLVGVTALFLAAKYEEVICPSVTNFLYMTDGGYDCEEILKAEMYMLEMLDWDLRYPNPLNFLRRVSKADEYDIQSRTFAKYFMEISVVDYRLISTPPSLLAATSIWLARKLLERGDWNANLIVYAGYSEQEILPVAQTMLDYILRSGCKTMGMGLEPNFVGAVGYEGGYEHGNLFKKYATRKFFRVSELVRDWAIDRYTYETPTGWEWDKLEEWKFDKRRRSKKDDKLNGIKESESLDDDIASDEESNNEDDDYS</sequence>
<keyword evidence="2 4" id="KW-0195">Cyclin</keyword>
<feature type="region of interest" description="Disordered" evidence="5">
    <location>
        <begin position="612"/>
        <end position="647"/>
    </location>
</feature>
<comment type="similarity">
    <text evidence="4">Belongs to the cyclin family.</text>
</comment>